<comment type="caution">
    <text evidence="1">The sequence shown here is derived from an EMBL/GenBank/DDBJ whole genome shotgun (WGS) entry which is preliminary data.</text>
</comment>
<dbReference type="EMBL" id="NBNE01001132">
    <property type="protein sequence ID" value="OWZ15393.1"/>
    <property type="molecule type" value="Genomic_DNA"/>
</dbReference>
<dbReference type="AlphaFoldDB" id="A0A225WCD7"/>
<accession>A0A225WCD7</accession>
<dbReference type="Gene3D" id="3.10.10.10">
    <property type="entry name" value="HIV Type 1 Reverse Transcriptase, subunit A, domain 1"/>
    <property type="match status" value="1"/>
</dbReference>
<evidence type="ECO:0000313" key="1">
    <source>
        <dbReference type="EMBL" id="OWZ15393.1"/>
    </source>
</evidence>
<protein>
    <submittedName>
        <fullName evidence="1">Reverse transcriptase</fullName>
    </submittedName>
</protein>
<gene>
    <name evidence="1" type="ORF">PHMEG_00010965</name>
</gene>
<proteinExistence type="predicted"/>
<keyword evidence="1" id="KW-0808">Transferase</keyword>
<dbReference type="GO" id="GO:0003964">
    <property type="term" value="F:RNA-directed DNA polymerase activity"/>
    <property type="evidence" value="ECO:0007669"/>
    <property type="project" value="UniProtKB-KW"/>
</dbReference>
<keyword evidence="2" id="KW-1185">Reference proteome</keyword>
<name>A0A225WCD7_9STRA</name>
<dbReference type="SUPFAM" id="SSF56672">
    <property type="entry name" value="DNA/RNA polymerases"/>
    <property type="match status" value="1"/>
</dbReference>
<dbReference type="InterPro" id="IPR043128">
    <property type="entry name" value="Rev_trsase/Diguanyl_cyclase"/>
</dbReference>
<dbReference type="InterPro" id="IPR043502">
    <property type="entry name" value="DNA/RNA_pol_sf"/>
</dbReference>
<keyword evidence="1" id="KW-0548">Nucleotidyltransferase</keyword>
<dbReference type="Proteomes" id="UP000198211">
    <property type="component" value="Unassembled WGS sequence"/>
</dbReference>
<dbReference type="Gene3D" id="3.30.70.270">
    <property type="match status" value="1"/>
</dbReference>
<keyword evidence="1" id="KW-0695">RNA-directed DNA polymerase</keyword>
<reference evidence="2" key="1">
    <citation type="submission" date="2017-03" db="EMBL/GenBank/DDBJ databases">
        <title>Phytopthora megakarya and P. palmivora, two closely related causual agents of cacao black pod achieved similar genome size and gene model numbers by different mechanisms.</title>
        <authorList>
            <person name="Ali S."/>
            <person name="Shao J."/>
            <person name="Larry D.J."/>
            <person name="Kronmiller B."/>
            <person name="Shen D."/>
            <person name="Strem M.D."/>
            <person name="Melnick R.L."/>
            <person name="Guiltinan M.J."/>
            <person name="Tyler B.M."/>
            <person name="Meinhardt L.W."/>
            <person name="Bailey B.A."/>
        </authorList>
    </citation>
    <scope>NUCLEOTIDE SEQUENCE [LARGE SCALE GENOMIC DNA]</scope>
    <source>
        <strain evidence="2">zdho120</strain>
    </source>
</reference>
<evidence type="ECO:0000313" key="2">
    <source>
        <dbReference type="Proteomes" id="UP000198211"/>
    </source>
</evidence>
<organism evidence="1 2">
    <name type="scientific">Phytophthora megakarya</name>
    <dbReference type="NCBI Taxonomy" id="4795"/>
    <lineage>
        <taxon>Eukaryota</taxon>
        <taxon>Sar</taxon>
        <taxon>Stramenopiles</taxon>
        <taxon>Oomycota</taxon>
        <taxon>Peronosporomycetes</taxon>
        <taxon>Peronosporales</taxon>
        <taxon>Peronosporaceae</taxon>
        <taxon>Phytophthora</taxon>
    </lineage>
</organism>
<sequence length="158" mass="18087">MDNPREMVAKERAILEKQQRILLGAGTEVPTPAKCIVFLLRLEPSPLPGGLGKCNIIICRKECVDIRHCIDYRLINQLANLMHYPLSLIDAFDRNVMWCLSLVMASGFWDVPMARRAQYISVFTGLLIYQQMLEGCIWGLVRLPGEGETRWIQKPWNS</sequence>